<evidence type="ECO:0000313" key="3">
    <source>
        <dbReference type="Proteomes" id="UP000683291"/>
    </source>
</evidence>
<proteinExistence type="predicted"/>
<gene>
    <name evidence="2" type="ORF">KDD17_13715</name>
</gene>
<feature type="chain" id="PRO_5036710263" description="Glycine zipper domain-containing protein" evidence="1">
    <location>
        <begin position="18"/>
        <end position="238"/>
    </location>
</feature>
<dbReference type="KEGG" id="sual:KDD17_13715"/>
<feature type="signal peptide" evidence="1">
    <location>
        <begin position="1"/>
        <end position="17"/>
    </location>
</feature>
<dbReference type="Proteomes" id="UP000683291">
    <property type="component" value="Chromosome 1"/>
</dbReference>
<accession>A0A975JCI6</accession>
<reference evidence="2" key="1">
    <citation type="submission" date="2021-04" db="EMBL/GenBank/DDBJ databases">
        <title>Complete genome sequence for Sulfitobacter sp. strain JK7-1.</title>
        <authorList>
            <person name="Park S.-J."/>
        </authorList>
    </citation>
    <scope>NUCLEOTIDE SEQUENCE</scope>
    <source>
        <strain evidence="2">JK7-1</strain>
    </source>
</reference>
<organism evidence="2 3">
    <name type="scientific">Sulfitobacter albidus</name>
    <dbReference type="NCBI Taxonomy" id="2829501"/>
    <lineage>
        <taxon>Bacteria</taxon>
        <taxon>Pseudomonadati</taxon>
        <taxon>Pseudomonadota</taxon>
        <taxon>Alphaproteobacteria</taxon>
        <taxon>Rhodobacterales</taxon>
        <taxon>Roseobacteraceae</taxon>
        <taxon>Sulfitobacter</taxon>
    </lineage>
</organism>
<dbReference type="RefSeq" id="WP_212704172.1">
    <property type="nucleotide sequence ID" value="NZ_CP073581.1"/>
</dbReference>
<sequence>MKSLLLVLAALVLTACTQTPPQTPDVGRADTSFRAFSPAPTPERDMDGQIRALSQSADRLVRHSTLKGAATGAAIGCGVGIVTHGAAKSCVNGALVSGIGGAIVGNIKGRQELDRRMALIAPSDVVRHLRHARAHHTEVATSLPALLTQQEERMTTAALRFAAGEITQSRHDRIRRQILSERAALAEALTISAADARRASANLSEAASRGQSGLDWHIDATGRLADDIASSRSMIRHF</sequence>
<evidence type="ECO:0000256" key="1">
    <source>
        <dbReference type="SAM" id="SignalP"/>
    </source>
</evidence>
<dbReference type="AlphaFoldDB" id="A0A975JCI6"/>
<keyword evidence="1" id="KW-0732">Signal</keyword>
<name>A0A975JCI6_9RHOB</name>
<dbReference type="EMBL" id="CP073581">
    <property type="protein sequence ID" value="QUJ75974.1"/>
    <property type="molecule type" value="Genomic_DNA"/>
</dbReference>
<protein>
    <recommendedName>
        <fullName evidence="4">Glycine zipper domain-containing protein</fullName>
    </recommendedName>
</protein>
<keyword evidence="3" id="KW-1185">Reference proteome</keyword>
<evidence type="ECO:0008006" key="4">
    <source>
        <dbReference type="Google" id="ProtNLM"/>
    </source>
</evidence>
<dbReference type="PROSITE" id="PS51257">
    <property type="entry name" value="PROKAR_LIPOPROTEIN"/>
    <property type="match status" value="1"/>
</dbReference>
<evidence type="ECO:0000313" key="2">
    <source>
        <dbReference type="EMBL" id="QUJ75974.1"/>
    </source>
</evidence>